<comment type="caution">
    <text evidence="1">The sequence shown here is derived from an EMBL/GenBank/DDBJ whole genome shotgun (WGS) entry which is preliminary data.</text>
</comment>
<dbReference type="AlphaFoldDB" id="A0A1G2UL96"/>
<reference evidence="1 2" key="1">
    <citation type="journal article" date="2016" name="Nat. Commun.">
        <title>Thousands of microbial genomes shed light on interconnected biogeochemical processes in an aquifer system.</title>
        <authorList>
            <person name="Anantharaman K."/>
            <person name="Brown C.T."/>
            <person name="Hug L.A."/>
            <person name="Sharon I."/>
            <person name="Castelle C.J."/>
            <person name="Probst A.J."/>
            <person name="Thomas B.C."/>
            <person name="Singh A."/>
            <person name="Wilkins M.J."/>
            <person name="Karaoz U."/>
            <person name="Brodie E.L."/>
            <person name="Williams K.H."/>
            <person name="Hubbard S.S."/>
            <person name="Banfield J.F."/>
        </authorList>
    </citation>
    <scope>NUCLEOTIDE SEQUENCE [LARGE SCALE GENOMIC DNA]</scope>
</reference>
<protein>
    <submittedName>
        <fullName evidence="1">Uncharacterized protein</fullName>
    </submittedName>
</protein>
<sequence length="151" mass="17521">MDTADTDAVLELAQKGLWTSRDGRRVCISEMDNKWLINTARLLDKFRSGNSSGKKKEGKILEVFVQEIERRGLKLYERPLCHCGKVALYVVNGEHFCKDHRDIAANKATLAMRGCDRTVWARAEEWNREKMSRATFKQKLITQRKGHKQKR</sequence>
<dbReference type="Proteomes" id="UP000177202">
    <property type="component" value="Unassembled WGS sequence"/>
</dbReference>
<evidence type="ECO:0000313" key="2">
    <source>
        <dbReference type="Proteomes" id="UP000177202"/>
    </source>
</evidence>
<evidence type="ECO:0000313" key="1">
    <source>
        <dbReference type="EMBL" id="OHB10191.1"/>
    </source>
</evidence>
<dbReference type="STRING" id="1802772.A3H60_02800"/>
<proteinExistence type="predicted"/>
<gene>
    <name evidence="1" type="ORF">A3H60_02800</name>
</gene>
<accession>A0A1G2UL96</accession>
<dbReference type="EMBL" id="MHWP01000020">
    <property type="protein sequence ID" value="OHB10191.1"/>
    <property type="molecule type" value="Genomic_DNA"/>
</dbReference>
<organism evidence="1 2">
    <name type="scientific">Candidatus Zambryskibacteria bacterium RIFCSPLOWO2_02_FULL_44_12b</name>
    <dbReference type="NCBI Taxonomy" id="1802772"/>
    <lineage>
        <taxon>Bacteria</taxon>
        <taxon>Candidatus Zambryskiibacteriota</taxon>
    </lineage>
</organism>
<name>A0A1G2UL96_9BACT</name>